<keyword evidence="1" id="KW-0732">Signal</keyword>
<reference evidence="2" key="1">
    <citation type="submission" date="2021-02" db="EMBL/GenBank/DDBJ databases">
        <authorList>
            <person name="Nowell W R."/>
        </authorList>
    </citation>
    <scope>NUCLEOTIDE SEQUENCE</scope>
</reference>
<organism evidence="2 3">
    <name type="scientific">Rotaria magnacalcarata</name>
    <dbReference type="NCBI Taxonomy" id="392030"/>
    <lineage>
        <taxon>Eukaryota</taxon>
        <taxon>Metazoa</taxon>
        <taxon>Spiralia</taxon>
        <taxon>Gnathifera</taxon>
        <taxon>Rotifera</taxon>
        <taxon>Eurotatoria</taxon>
        <taxon>Bdelloidea</taxon>
        <taxon>Philodinida</taxon>
        <taxon>Philodinidae</taxon>
        <taxon>Rotaria</taxon>
    </lineage>
</organism>
<dbReference type="OrthoDB" id="10369842at2759"/>
<evidence type="ECO:0000256" key="1">
    <source>
        <dbReference type="SAM" id="SignalP"/>
    </source>
</evidence>
<dbReference type="Proteomes" id="UP000663834">
    <property type="component" value="Unassembled WGS sequence"/>
</dbReference>
<proteinExistence type="predicted"/>
<gene>
    <name evidence="2" type="ORF">KQP761_LOCUS17647</name>
</gene>
<accession>A0A815X1C4</accession>
<protein>
    <submittedName>
        <fullName evidence="2">Uncharacterized protein</fullName>
    </submittedName>
</protein>
<dbReference type="InterPro" id="IPR006637">
    <property type="entry name" value="ChW"/>
</dbReference>
<dbReference type="SMART" id="SM00728">
    <property type="entry name" value="ChW"/>
    <property type="match status" value="3"/>
</dbReference>
<sequence>MIVMRYSNIIFYFLLLSAISANVDTTFLIRDFDGNILKSIEPKLLWRIHQDMIKEGHRSNATDLLSTYNITSGDMFSKSFPDQVSNKLRGIPTYRITMDAHIQNIGWASNYRLGQVVGTEGIKSRLEAYRINSNPYTASITYRSHVQKIGWQNYVHTNDISGTTGRSLRLEALQINIGSNIGGKVYYRCHLEQIGWTDWHGNNAVCGTVGQHRRLEAFVLTILLF</sequence>
<dbReference type="AlphaFoldDB" id="A0A815X1C4"/>
<evidence type="ECO:0000313" key="3">
    <source>
        <dbReference type="Proteomes" id="UP000663834"/>
    </source>
</evidence>
<dbReference type="EMBL" id="CAJNOW010008950">
    <property type="protein sequence ID" value="CAF1550919.1"/>
    <property type="molecule type" value="Genomic_DNA"/>
</dbReference>
<feature type="signal peptide" evidence="1">
    <location>
        <begin position="1"/>
        <end position="25"/>
    </location>
</feature>
<name>A0A815X1C4_9BILA</name>
<feature type="chain" id="PRO_5032570371" evidence="1">
    <location>
        <begin position="26"/>
        <end position="225"/>
    </location>
</feature>
<dbReference type="Pfam" id="PF07538">
    <property type="entry name" value="ChW"/>
    <property type="match status" value="3"/>
</dbReference>
<evidence type="ECO:0000313" key="2">
    <source>
        <dbReference type="EMBL" id="CAF1550919.1"/>
    </source>
</evidence>
<comment type="caution">
    <text evidence="2">The sequence shown here is derived from an EMBL/GenBank/DDBJ whole genome shotgun (WGS) entry which is preliminary data.</text>
</comment>